<keyword evidence="2" id="KW-1185">Reference proteome</keyword>
<sequence>MAAVAATKPKTLTHFKALSVQEDEFQLDNLSFWQQSVEPVVLTPTLHEFWKGFGEFPPHYFVREVIVVPWEMLKRLIWCTTMGGGQSKSQVDRLRRHYITDCNEEENYYNRKWWKLTVDSGYVLSTLGRMVGMDKQLEVYKYAKSVGTGFHGVAYELLLQNAVHRAFAKRKPIVLKVREGSKYERIEIRGPNFVCRGEDEASCYPCLSTLDKDTYWRPNYAFFPFIDAVTTCEAFQSGSEDSETIVAYVQVTIRSEKTFKEDRLRLLNEEMDKNQSLKDMKRAFVVVGPDPSVCEGFILHDEPDPDTFLAMVSCFSPEQLEPEVS</sequence>
<reference evidence="1" key="1">
    <citation type="submission" date="2023-04" db="EMBL/GenBank/DDBJ databases">
        <title>Phytophthora fragariaefolia NBRC 109709.</title>
        <authorList>
            <person name="Ichikawa N."/>
            <person name="Sato H."/>
            <person name="Tonouchi N."/>
        </authorList>
    </citation>
    <scope>NUCLEOTIDE SEQUENCE</scope>
    <source>
        <strain evidence="1">NBRC 109709</strain>
    </source>
</reference>
<dbReference type="Proteomes" id="UP001165121">
    <property type="component" value="Unassembled WGS sequence"/>
</dbReference>
<dbReference type="OrthoDB" id="101269at2759"/>
<accession>A0A9W6TVZ6</accession>
<evidence type="ECO:0000313" key="1">
    <source>
        <dbReference type="EMBL" id="GMF20959.1"/>
    </source>
</evidence>
<name>A0A9W6TVZ6_9STRA</name>
<comment type="caution">
    <text evidence="1">The sequence shown here is derived from an EMBL/GenBank/DDBJ whole genome shotgun (WGS) entry which is preliminary data.</text>
</comment>
<proteinExistence type="predicted"/>
<dbReference type="AlphaFoldDB" id="A0A9W6TVZ6"/>
<evidence type="ECO:0000313" key="2">
    <source>
        <dbReference type="Proteomes" id="UP001165121"/>
    </source>
</evidence>
<gene>
    <name evidence="1" type="ORF">Pfra01_000264200</name>
</gene>
<protein>
    <submittedName>
        <fullName evidence="1">Unnamed protein product</fullName>
    </submittedName>
</protein>
<dbReference type="EMBL" id="BSXT01000213">
    <property type="protein sequence ID" value="GMF20959.1"/>
    <property type="molecule type" value="Genomic_DNA"/>
</dbReference>
<organism evidence="1 2">
    <name type="scientific">Phytophthora fragariaefolia</name>
    <dbReference type="NCBI Taxonomy" id="1490495"/>
    <lineage>
        <taxon>Eukaryota</taxon>
        <taxon>Sar</taxon>
        <taxon>Stramenopiles</taxon>
        <taxon>Oomycota</taxon>
        <taxon>Peronosporomycetes</taxon>
        <taxon>Peronosporales</taxon>
        <taxon>Peronosporaceae</taxon>
        <taxon>Phytophthora</taxon>
    </lineage>
</organism>